<evidence type="ECO:0000313" key="2">
    <source>
        <dbReference type="Proteomes" id="UP000740926"/>
    </source>
</evidence>
<evidence type="ECO:0008006" key="3">
    <source>
        <dbReference type="Google" id="ProtNLM"/>
    </source>
</evidence>
<protein>
    <recommendedName>
        <fullName evidence="3">Reverse transcriptase domain-containing protein</fullName>
    </recommendedName>
</protein>
<dbReference type="Proteomes" id="UP000740926">
    <property type="component" value="Unassembled WGS sequence"/>
</dbReference>
<dbReference type="PANTHER" id="PTHR19446">
    <property type="entry name" value="REVERSE TRANSCRIPTASES"/>
    <property type="match status" value="1"/>
</dbReference>
<organism evidence="1 2">
    <name type="scientific">Rhizopus delemar</name>
    <dbReference type="NCBI Taxonomy" id="936053"/>
    <lineage>
        <taxon>Eukaryota</taxon>
        <taxon>Fungi</taxon>
        <taxon>Fungi incertae sedis</taxon>
        <taxon>Mucoromycota</taxon>
        <taxon>Mucoromycotina</taxon>
        <taxon>Mucoromycetes</taxon>
        <taxon>Mucorales</taxon>
        <taxon>Mucorineae</taxon>
        <taxon>Rhizopodaceae</taxon>
        <taxon>Rhizopus</taxon>
    </lineage>
</organism>
<reference evidence="1 2" key="1">
    <citation type="journal article" date="2020" name="Microb. Genom.">
        <title>Genetic diversity of clinical and environmental Mucorales isolates obtained from an investigation of mucormycosis cases among solid organ transplant recipients.</title>
        <authorList>
            <person name="Nguyen M.H."/>
            <person name="Kaul D."/>
            <person name="Muto C."/>
            <person name="Cheng S.J."/>
            <person name="Richter R.A."/>
            <person name="Bruno V.M."/>
            <person name="Liu G."/>
            <person name="Beyhan S."/>
            <person name="Sundermann A.J."/>
            <person name="Mounaud S."/>
            <person name="Pasculle A.W."/>
            <person name="Nierman W.C."/>
            <person name="Driscoll E."/>
            <person name="Cumbie R."/>
            <person name="Clancy C.J."/>
            <person name="Dupont C.L."/>
        </authorList>
    </citation>
    <scope>NUCLEOTIDE SEQUENCE [LARGE SCALE GENOMIC DNA]</scope>
    <source>
        <strain evidence="1 2">GL24</strain>
    </source>
</reference>
<gene>
    <name evidence="1" type="ORF">G6F50_006054</name>
</gene>
<keyword evidence="2" id="KW-1185">Reference proteome</keyword>
<name>A0A9P6Z3C4_9FUNG</name>
<dbReference type="EMBL" id="JAANIU010000856">
    <property type="protein sequence ID" value="KAG1569797.1"/>
    <property type="molecule type" value="Genomic_DNA"/>
</dbReference>
<sequence length="734" mass="85246">MLNFTPLWSSIDGRLLAAQVYRISELQYEHSSSVLALRSGQRWREQGERLNTCFYRCLRQRQQQQYISSIRTDTGIVVTEPLDITETAREYYEKLYFPESMDEQATSDLLAHVPDSASISPDVHESLINYWTVDGINKCLQRTPTKSSPGVDGIPYVILRLLFDHPFIRQLFLCVLNTALREGKYPPTWQRSNWRPISLICDDTKIFTRLLTTRLTPYLSDLIDPHQTGFMAVLCISNLLLSELDKFSFAFVNKSHWRICSLSTADTLKLENAITALQLRKYRAFIIQNKYYDEKYMKHVFLHAANLHTIIIDNREKCTFNFTLFLLQCANKRKKLTFIVPEGFERKFRFIVEEDEISHIKIKISGDEQPVDVSKIVTPEAVRTQIERAKDILKREYYLANKETVVMKDSLSHMIASPINRFFNSKEYFPWKNDFGGDSLMKKTDLNAVEARRIVNEYGPKFVESVVILENYWFLMTSFSFFIHNNLQIDDCADLSKVGYQEKAVAFIRKKTRFGKDYFELTYRFGHVELLATSGFFGSVDGTFFFPFLGSSIQKLPTAITESFETISTNVVFITIEQKEYICKNRIMNQYYKLNARNNWGFHSKRYEDKGFSPANPLSFENNNIMYSAASLVIRSFAYQEIQQKQINKLLPKVLAQDDSSLTYASKLTKKFLVFLNKHQNSSFSLSPPKETKKELIEIYNNSPAGALKSSNIKNIKLAKKRYEAKKIDLFGEE</sequence>
<comment type="caution">
    <text evidence="1">The sequence shown here is derived from an EMBL/GenBank/DDBJ whole genome shotgun (WGS) entry which is preliminary data.</text>
</comment>
<dbReference type="AlphaFoldDB" id="A0A9P6Z3C4"/>
<proteinExistence type="predicted"/>
<accession>A0A9P6Z3C4</accession>
<evidence type="ECO:0000313" key="1">
    <source>
        <dbReference type="EMBL" id="KAG1569797.1"/>
    </source>
</evidence>